<reference evidence="2 3" key="1">
    <citation type="submission" date="2017-10" db="EMBL/GenBank/DDBJ databases">
        <title>Genome announcement of Methylocella silvestris TVC from permafrost.</title>
        <authorList>
            <person name="Wang J."/>
            <person name="Geng K."/>
            <person name="Ul-Haque F."/>
            <person name="Crombie A.T."/>
            <person name="Street L.E."/>
            <person name="Wookey P.A."/>
            <person name="Murrell J.C."/>
            <person name="Pratscher J."/>
        </authorList>
    </citation>
    <scope>NUCLEOTIDE SEQUENCE [LARGE SCALE GENOMIC DNA]</scope>
    <source>
        <strain evidence="2 3">TVC</strain>
    </source>
</reference>
<dbReference type="Gene3D" id="3.40.190.10">
    <property type="entry name" value="Periplasmic binding protein-like II"/>
    <property type="match status" value="2"/>
</dbReference>
<name>A0A2J7THD9_METSI</name>
<protein>
    <submittedName>
        <fullName evidence="2">Nitrate ABC transporter substrate-binding protein</fullName>
    </submittedName>
</protein>
<organism evidence="2 3">
    <name type="scientific">Methylocella silvestris</name>
    <dbReference type="NCBI Taxonomy" id="199596"/>
    <lineage>
        <taxon>Bacteria</taxon>
        <taxon>Pseudomonadati</taxon>
        <taxon>Pseudomonadota</taxon>
        <taxon>Alphaproteobacteria</taxon>
        <taxon>Hyphomicrobiales</taxon>
        <taxon>Beijerinckiaceae</taxon>
        <taxon>Methylocella</taxon>
    </lineage>
</organism>
<dbReference type="SUPFAM" id="SSF53850">
    <property type="entry name" value="Periplasmic binding protein-like II"/>
    <property type="match status" value="1"/>
</dbReference>
<comment type="caution">
    <text evidence="2">The sequence shown here is derived from an EMBL/GenBank/DDBJ whole genome shotgun (WGS) entry which is preliminary data.</text>
</comment>
<proteinExistence type="predicted"/>
<evidence type="ECO:0000313" key="2">
    <source>
        <dbReference type="EMBL" id="PNG26169.1"/>
    </source>
</evidence>
<dbReference type="Proteomes" id="UP000236286">
    <property type="component" value="Unassembled WGS sequence"/>
</dbReference>
<keyword evidence="1" id="KW-0732">Signal</keyword>
<gene>
    <name evidence="2" type="ORF">CR492_09990</name>
</gene>
<sequence length="342" mass="35790">MNFMKLARGLGLGLALAAGALLAVPAASAQTKVRIGYIPVLGSAQLFVIDGQGWAKDEGLDLELIRFQAGTQAIQALAAGQLDAYLAGVLPLLVARSKGVDVKVVAAAAIEELQLVGRGPLLAAAEGADFKTAIANFTAAQGRKPKIAAQPQGSVPDTLLRYWLQVENGIDPASVDITGLDIDAAQQAFLAGSVDAAVLREPALTVVRDRVKDSKVLVTGHQFMPDQPGSVLALYKPGEPQNAATGEKLLRLHLRATELIRAHPDQAAPFILKALGSGILTPAQIDRALSGSLSSFVTDPARIVDAVEKLQAFEIKLGTVKTATPVADLFDLAFYKRVAAAK</sequence>
<dbReference type="EMBL" id="PDZR01000009">
    <property type="protein sequence ID" value="PNG26169.1"/>
    <property type="molecule type" value="Genomic_DNA"/>
</dbReference>
<evidence type="ECO:0000256" key="1">
    <source>
        <dbReference type="SAM" id="SignalP"/>
    </source>
</evidence>
<dbReference type="AlphaFoldDB" id="A0A2J7THD9"/>
<dbReference type="PANTHER" id="PTHR30024">
    <property type="entry name" value="ALIPHATIC SULFONATES-BINDING PROTEIN-RELATED"/>
    <property type="match status" value="1"/>
</dbReference>
<accession>A0A2J7THD9</accession>
<dbReference type="RefSeq" id="WP_102843635.1">
    <property type="nucleotide sequence ID" value="NZ_PDZR01000009.1"/>
</dbReference>
<dbReference type="OrthoDB" id="7307648at2"/>
<dbReference type="Pfam" id="PF13379">
    <property type="entry name" value="NMT1_2"/>
    <property type="match status" value="1"/>
</dbReference>
<feature type="chain" id="PRO_5014456179" evidence="1">
    <location>
        <begin position="30"/>
        <end position="342"/>
    </location>
</feature>
<feature type="signal peptide" evidence="1">
    <location>
        <begin position="1"/>
        <end position="29"/>
    </location>
</feature>
<evidence type="ECO:0000313" key="3">
    <source>
        <dbReference type="Proteomes" id="UP000236286"/>
    </source>
</evidence>